<evidence type="ECO:0000256" key="2">
    <source>
        <dbReference type="ARBA" id="ARBA00009436"/>
    </source>
</evidence>
<proteinExistence type="inferred from homology"/>
<dbReference type="Gene3D" id="3.20.20.70">
    <property type="entry name" value="Aldolase class I"/>
    <property type="match status" value="1"/>
</dbReference>
<keyword evidence="3" id="KW-0285">Flavoprotein</keyword>
<evidence type="ECO:0000313" key="12">
    <source>
        <dbReference type="Proteomes" id="UP000241769"/>
    </source>
</evidence>
<keyword evidence="9 10" id="KW-0472">Membrane</keyword>
<dbReference type="PANTHER" id="PTHR32332:SF31">
    <property type="entry name" value="2-NITROPROPANE DIOXYGENASE FAMILY, PUTATIVE (AFU_ORTHOLOGUE AFUA_2G09850)-RELATED"/>
    <property type="match status" value="1"/>
</dbReference>
<evidence type="ECO:0000256" key="3">
    <source>
        <dbReference type="ARBA" id="ARBA00022630"/>
    </source>
</evidence>
<dbReference type="InterPro" id="IPR004136">
    <property type="entry name" value="NMO"/>
</dbReference>
<dbReference type="STRING" id="1890364.A0A2P6MPG2"/>
<feature type="transmembrane region" description="Helical" evidence="10">
    <location>
        <begin position="54"/>
        <end position="73"/>
    </location>
</feature>
<dbReference type="InterPro" id="IPR013785">
    <property type="entry name" value="Aldolase_TIM"/>
</dbReference>
<dbReference type="SUPFAM" id="SSF51412">
    <property type="entry name" value="Inosine monophosphate dehydrogenase (IMPDH)"/>
    <property type="match status" value="1"/>
</dbReference>
<evidence type="ECO:0000256" key="4">
    <source>
        <dbReference type="ARBA" id="ARBA00022643"/>
    </source>
</evidence>
<dbReference type="Proteomes" id="UP000241769">
    <property type="component" value="Unassembled WGS sequence"/>
</dbReference>
<sequence>MQAPPQETDNQEHTFAPDKLSHNNSVLYFLRICGAIASGIAAGILGLQSINGGIFYLLSYILLSALTVLKTGSKTDNYFPISQLSIFWNGLTAGALVVTMGTRYNFQQPTTDRRTADMADQQLIKTPLTELFGIKHPVMLAGMNVAAGPELAAAVSDAGGLGVIGGVGYTPKFLQVQIDHLKKSLKNKNAPFGVDLLLPQVGGNARKTNKDYTQGQLPELIDVIIKSGAKLFVSAVGVPPKDVVDKLHAAGIPVMNMIGHPKHVQKALDAGCDIICAQGSEGGGHTGNVPTSILIPKVVELCRGKKSPLTGKPVEVVAAGGIYNGQGLASALAVGASAVWVGTRFVCAKEAGAPPAHQKAVLEADYDGTVRTLIYTGRPLRVRATPFVLDWENNKQDEIKDSTAKGIVPVPLHEAVELHKRGWLMGSVAAVIEDVQPAKQIVDEMVGDAHRLLKATHSLIAKL</sequence>
<feature type="transmembrane region" description="Helical" evidence="10">
    <location>
        <begin position="85"/>
        <end position="106"/>
    </location>
</feature>
<keyword evidence="6" id="KW-0256">Endoplasmic reticulum</keyword>
<keyword evidence="4" id="KW-0288">FMN</keyword>
<dbReference type="GO" id="GO:0018580">
    <property type="term" value="F:nitronate monooxygenase activity"/>
    <property type="evidence" value="ECO:0007669"/>
    <property type="project" value="InterPro"/>
</dbReference>
<keyword evidence="11" id="KW-0223">Dioxygenase</keyword>
<reference evidence="11 12" key="1">
    <citation type="journal article" date="2018" name="Genome Biol. Evol.">
        <title>Multiple Roots of Fruiting Body Formation in Amoebozoa.</title>
        <authorList>
            <person name="Hillmann F."/>
            <person name="Forbes G."/>
            <person name="Novohradska S."/>
            <person name="Ferling I."/>
            <person name="Riege K."/>
            <person name="Groth M."/>
            <person name="Westermann M."/>
            <person name="Marz M."/>
            <person name="Spaller T."/>
            <person name="Winckler T."/>
            <person name="Schaap P."/>
            <person name="Glockner G."/>
        </authorList>
    </citation>
    <scope>NUCLEOTIDE SEQUENCE [LARGE SCALE GENOMIC DNA]</scope>
    <source>
        <strain evidence="11 12">Jena</strain>
    </source>
</reference>
<dbReference type="CDD" id="cd04730">
    <property type="entry name" value="NPD_like"/>
    <property type="match status" value="1"/>
</dbReference>
<keyword evidence="12" id="KW-1185">Reference proteome</keyword>
<gene>
    <name evidence="11" type="ORF">PROFUN_02581</name>
</gene>
<evidence type="ECO:0000256" key="1">
    <source>
        <dbReference type="ARBA" id="ARBA00004477"/>
    </source>
</evidence>
<evidence type="ECO:0000256" key="6">
    <source>
        <dbReference type="ARBA" id="ARBA00022824"/>
    </source>
</evidence>
<evidence type="ECO:0000256" key="5">
    <source>
        <dbReference type="ARBA" id="ARBA00022692"/>
    </source>
</evidence>
<organism evidence="11 12">
    <name type="scientific">Planoprotostelium fungivorum</name>
    <dbReference type="NCBI Taxonomy" id="1890364"/>
    <lineage>
        <taxon>Eukaryota</taxon>
        <taxon>Amoebozoa</taxon>
        <taxon>Evosea</taxon>
        <taxon>Variosea</taxon>
        <taxon>Cavosteliida</taxon>
        <taxon>Cavosteliaceae</taxon>
        <taxon>Planoprotostelium</taxon>
    </lineage>
</organism>
<dbReference type="EMBL" id="MDYQ01000599">
    <property type="protein sequence ID" value="PRP73572.1"/>
    <property type="molecule type" value="Genomic_DNA"/>
</dbReference>
<dbReference type="InterPro" id="IPR029008">
    <property type="entry name" value="EMC6-like"/>
</dbReference>
<evidence type="ECO:0000256" key="7">
    <source>
        <dbReference type="ARBA" id="ARBA00022989"/>
    </source>
</evidence>
<evidence type="ECO:0000313" key="11">
    <source>
        <dbReference type="EMBL" id="PRP73572.1"/>
    </source>
</evidence>
<name>A0A2P6MPG2_9EUKA</name>
<keyword evidence="8" id="KW-0560">Oxidoreductase</keyword>
<dbReference type="OrthoDB" id="10265891at2759"/>
<dbReference type="InParanoid" id="A0A2P6MPG2"/>
<feature type="transmembrane region" description="Helical" evidence="10">
    <location>
        <begin position="26"/>
        <end position="47"/>
    </location>
</feature>
<evidence type="ECO:0000256" key="9">
    <source>
        <dbReference type="ARBA" id="ARBA00023136"/>
    </source>
</evidence>
<dbReference type="AlphaFoldDB" id="A0A2P6MPG2"/>
<comment type="caution">
    <text evidence="11">The sequence shown here is derived from an EMBL/GenBank/DDBJ whole genome shotgun (WGS) entry which is preliminary data.</text>
</comment>
<dbReference type="PANTHER" id="PTHR32332">
    <property type="entry name" value="2-NITROPROPANE DIOXYGENASE"/>
    <property type="match status" value="1"/>
</dbReference>
<comment type="similarity">
    <text evidence="2">Belongs to the EMC6 family.</text>
</comment>
<evidence type="ECO:0000256" key="10">
    <source>
        <dbReference type="SAM" id="Phobius"/>
    </source>
</evidence>
<accession>A0A2P6MPG2</accession>
<keyword evidence="5 10" id="KW-0812">Transmembrane</keyword>
<dbReference type="Pfam" id="PF03060">
    <property type="entry name" value="NMO"/>
    <property type="match status" value="1"/>
</dbReference>
<dbReference type="GO" id="GO:0005789">
    <property type="term" value="C:endoplasmic reticulum membrane"/>
    <property type="evidence" value="ECO:0007669"/>
    <property type="project" value="UniProtKB-SubCell"/>
</dbReference>
<comment type="subcellular location">
    <subcellularLocation>
        <location evidence="1">Endoplasmic reticulum membrane</location>
        <topology evidence="1">Multi-pass membrane protein</topology>
    </subcellularLocation>
</comment>
<dbReference type="GO" id="GO:0051213">
    <property type="term" value="F:dioxygenase activity"/>
    <property type="evidence" value="ECO:0007669"/>
    <property type="project" value="UniProtKB-KW"/>
</dbReference>
<keyword evidence="7 10" id="KW-1133">Transmembrane helix</keyword>
<protein>
    <submittedName>
        <fullName evidence="11">Oxidoreductase, 2-nitropropane dioxygenase family</fullName>
    </submittedName>
</protein>
<evidence type="ECO:0000256" key="8">
    <source>
        <dbReference type="ARBA" id="ARBA00023002"/>
    </source>
</evidence>
<dbReference type="Pfam" id="PF07019">
    <property type="entry name" value="EMC6"/>
    <property type="match status" value="1"/>
</dbReference>